<dbReference type="EMBL" id="SLWB01000001">
    <property type="protein sequence ID" value="TCN73049.1"/>
    <property type="molecule type" value="Genomic_DNA"/>
</dbReference>
<keyword evidence="5" id="KW-1185">Reference proteome</keyword>
<dbReference type="GO" id="GO:0006508">
    <property type="term" value="P:proteolysis"/>
    <property type="evidence" value="ECO:0007669"/>
    <property type="project" value="UniProtKB-KW"/>
</dbReference>
<keyword evidence="4" id="KW-0645">Protease</keyword>
<dbReference type="Gene3D" id="3.90.70.10">
    <property type="entry name" value="Cysteine proteinases"/>
    <property type="match status" value="1"/>
</dbReference>
<comment type="caution">
    <text evidence="4">The sequence shown here is derived from an EMBL/GenBank/DDBJ whole genome shotgun (WGS) entry which is preliminary data.</text>
</comment>
<feature type="chain" id="PRO_5020971231" evidence="2">
    <location>
        <begin position="22"/>
        <end position="283"/>
    </location>
</feature>
<dbReference type="InterPro" id="IPR013128">
    <property type="entry name" value="Peptidase_C1A"/>
</dbReference>
<dbReference type="Pfam" id="PF00112">
    <property type="entry name" value="Peptidase_C1"/>
    <property type="match status" value="1"/>
</dbReference>
<dbReference type="PROSITE" id="PS51257">
    <property type="entry name" value="PROKAR_LIPOPROTEIN"/>
    <property type="match status" value="1"/>
</dbReference>
<dbReference type="CDD" id="cd02619">
    <property type="entry name" value="Peptidase_C1"/>
    <property type="match status" value="1"/>
</dbReference>
<gene>
    <name evidence="4" type="ORF">CLV25_101267</name>
</gene>
<name>A0A4R2EUQ0_9BACT</name>
<keyword evidence="2" id="KW-0732">Signal</keyword>
<evidence type="ECO:0000259" key="3">
    <source>
        <dbReference type="SMART" id="SM00645"/>
    </source>
</evidence>
<protein>
    <submittedName>
        <fullName evidence="4">Papain like protease</fullName>
    </submittedName>
</protein>
<proteinExistence type="inferred from homology"/>
<feature type="signal peptide" evidence="2">
    <location>
        <begin position="1"/>
        <end position="21"/>
    </location>
</feature>
<dbReference type="InterPro" id="IPR038765">
    <property type="entry name" value="Papain-like_cys_pep_sf"/>
</dbReference>
<dbReference type="AlphaFoldDB" id="A0A4R2EUQ0"/>
<keyword evidence="4" id="KW-0378">Hydrolase</keyword>
<dbReference type="GO" id="GO:0008234">
    <property type="term" value="F:cysteine-type peptidase activity"/>
    <property type="evidence" value="ECO:0007669"/>
    <property type="project" value="InterPro"/>
</dbReference>
<feature type="domain" description="Peptidase C1A papain C-terminal" evidence="3">
    <location>
        <begin position="70"/>
        <end position="283"/>
    </location>
</feature>
<evidence type="ECO:0000256" key="1">
    <source>
        <dbReference type="ARBA" id="ARBA00008455"/>
    </source>
</evidence>
<evidence type="ECO:0000256" key="2">
    <source>
        <dbReference type="SAM" id="SignalP"/>
    </source>
</evidence>
<sequence>MKKIGFILSTSLAVLCIVALAFVSCQKENDANVETKAQPVTHQLGCLMLPTEKYMGIELKDAPTSLLKAAPTVLTLNTPPVGDQGSEGSCVAWGTTYAGRSISWQAANPATWSYSVNIFSPEYTYNQIKASDCASGSYVTRGLDLLVSQGAVPWSIMPYSDVNGCSLMPTADQKAIAANYKIASYNRISITSAAIKAALVSGKPVVVGGPVNRAFMYLSGATVLTKFSGSSMGGHCYCVVGYDDSKQAFKVQNSWGTTWGTNGFGYIGYNYVAKWFQEAYVLN</sequence>
<reference evidence="4 5" key="1">
    <citation type="submission" date="2019-03" db="EMBL/GenBank/DDBJ databases">
        <title>Genomic Encyclopedia of Archaeal and Bacterial Type Strains, Phase II (KMG-II): from individual species to whole genera.</title>
        <authorList>
            <person name="Goeker M."/>
        </authorList>
    </citation>
    <scope>NUCLEOTIDE SEQUENCE [LARGE SCALE GENOMIC DNA]</scope>
    <source>
        <strain evidence="4 5">RL-C</strain>
    </source>
</reference>
<evidence type="ECO:0000313" key="4">
    <source>
        <dbReference type="EMBL" id="TCN73049.1"/>
    </source>
</evidence>
<dbReference type="Proteomes" id="UP000294830">
    <property type="component" value="Unassembled WGS sequence"/>
</dbReference>
<dbReference type="PANTHER" id="PTHR12411">
    <property type="entry name" value="CYSTEINE PROTEASE FAMILY C1-RELATED"/>
    <property type="match status" value="1"/>
</dbReference>
<accession>A0A4R2EUQ0</accession>
<evidence type="ECO:0000313" key="5">
    <source>
        <dbReference type="Proteomes" id="UP000294830"/>
    </source>
</evidence>
<dbReference type="InterPro" id="IPR000668">
    <property type="entry name" value="Peptidase_C1A_C"/>
</dbReference>
<dbReference type="SUPFAM" id="SSF54001">
    <property type="entry name" value="Cysteine proteinases"/>
    <property type="match status" value="1"/>
</dbReference>
<dbReference type="OrthoDB" id="1037816at2"/>
<dbReference type="SMART" id="SM00645">
    <property type="entry name" value="Pept_C1"/>
    <property type="match status" value="1"/>
</dbReference>
<comment type="similarity">
    <text evidence="1">Belongs to the peptidase C1 family.</text>
</comment>
<dbReference type="RefSeq" id="WP_131837833.1">
    <property type="nucleotide sequence ID" value="NZ_SLWB01000001.1"/>
</dbReference>
<organism evidence="4 5">
    <name type="scientific">Acetobacteroides hydrogenigenes</name>
    <dbReference type="NCBI Taxonomy" id="979970"/>
    <lineage>
        <taxon>Bacteria</taxon>
        <taxon>Pseudomonadati</taxon>
        <taxon>Bacteroidota</taxon>
        <taxon>Bacteroidia</taxon>
        <taxon>Bacteroidales</taxon>
        <taxon>Rikenellaceae</taxon>
        <taxon>Acetobacteroides</taxon>
    </lineage>
</organism>